<dbReference type="GO" id="GO:0016020">
    <property type="term" value="C:membrane"/>
    <property type="evidence" value="ECO:0007669"/>
    <property type="project" value="UniProtKB-SubCell"/>
</dbReference>
<dbReference type="AlphaFoldDB" id="A0A0B6AY60"/>
<keyword evidence="2" id="KW-0812">Transmembrane</keyword>
<dbReference type="EMBL" id="CP009920">
    <property type="protein sequence ID" value="AJI24834.1"/>
    <property type="molecule type" value="Genomic_DNA"/>
</dbReference>
<dbReference type="GeneID" id="93641654"/>
<organism evidence="5 6">
    <name type="scientific">Priestia megaterium (strain ATCC 14581 / DSM 32 / CCUG 1817 / JCM 2506 / NBRC 15308 / NCIMB 9376 / NCTC 10342 / NRRL B-14308 / VKM B-512 / Ford 19)</name>
    <name type="common">Bacillus megaterium</name>
    <dbReference type="NCBI Taxonomy" id="1348623"/>
    <lineage>
        <taxon>Bacteria</taxon>
        <taxon>Bacillati</taxon>
        <taxon>Bacillota</taxon>
        <taxon>Bacilli</taxon>
        <taxon>Bacillales</taxon>
        <taxon>Bacillaceae</taxon>
        <taxon>Priestia</taxon>
    </lineage>
</organism>
<sequence>MTLLTWIALPLTLLVYVGTKVLYKKYKSMLVSPILLAPILLIGILLVTNGSYDHYKQGASAISFMLGPATVAFAVPMFKYFDLLKKHRVEISLSVGLGTFAAMISSMLLALVFHLQSTLVHSLIPRSVTIPIAVNVSQTLGGDPNITIMFVIITGVVGCMVAPKLIKLLALHSSLARGLLLGVASHGTGTARAFEFGKIEGTFSSLGMIVAALLTMLFANMLLPTIFA</sequence>
<name>A0A0B6AY60_PRIM2</name>
<dbReference type="HOGENOM" id="CLU_082099_2_0_9"/>
<dbReference type="KEGG" id="bmeg:BG04_3599"/>
<protein>
    <submittedName>
        <fullName evidence="5">LrgB-like family protein</fullName>
    </submittedName>
</protein>
<dbReference type="Pfam" id="PF04172">
    <property type="entry name" value="LrgB"/>
    <property type="match status" value="1"/>
</dbReference>
<dbReference type="PANTHER" id="PTHR30249">
    <property type="entry name" value="PUTATIVE SEROTONIN TRANSPORTER"/>
    <property type="match status" value="1"/>
</dbReference>
<evidence type="ECO:0000256" key="4">
    <source>
        <dbReference type="ARBA" id="ARBA00023136"/>
    </source>
</evidence>
<comment type="subcellular location">
    <subcellularLocation>
        <location evidence="1">Membrane</location>
        <topology evidence="1">Multi-pass membrane protein</topology>
    </subcellularLocation>
</comment>
<dbReference type="PANTHER" id="PTHR30249:SF3">
    <property type="entry name" value="MUREIN HYDROLASE EXPORT REGULATOR"/>
    <property type="match status" value="1"/>
</dbReference>
<dbReference type="Proteomes" id="UP000031829">
    <property type="component" value="Chromosome"/>
</dbReference>
<accession>A0A0B6AY60</accession>
<proteinExistence type="predicted"/>
<keyword evidence="3" id="KW-1133">Transmembrane helix</keyword>
<evidence type="ECO:0000313" key="5">
    <source>
        <dbReference type="EMBL" id="AJI24834.1"/>
    </source>
</evidence>
<evidence type="ECO:0000256" key="3">
    <source>
        <dbReference type="ARBA" id="ARBA00022989"/>
    </source>
</evidence>
<keyword evidence="4" id="KW-0472">Membrane</keyword>
<evidence type="ECO:0000256" key="2">
    <source>
        <dbReference type="ARBA" id="ARBA00022692"/>
    </source>
</evidence>
<reference evidence="5 6" key="1">
    <citation type="journal article" date="2015" name="Genome Announc.">
        <title>Complete genome sequences for 35 biothreat assay-relevant bacillus species.</title>
        <authorList>
            <person name="Johnson S.L."/>
            <person name="Daligault H.E."/>
            <person name="Davenport K.W."/>
            <person name="Jaissle J."/>
            <person name="Frey K.G."/>
            <person name="Ladner J.T."/>
            <person name="Broomall S.M."/>
            <person name="Bishop-Lilly K.A."/>
            <person name="Bruce D.C."/>
            <person name="Gibbons H.S."/>
            <person name="Coyne S.R."/>
            <person name="Lo C.C."/>
            <person name="Meincke L."/>
            <person name="Munk A.C."/>
            <person name="Koroleva G.I."/>
            <person name="Rosenzweig C.N."/>
            <person name="Palacios G.F."/>
            <person name="Redden C.L."/>
            <person name="Minogue T.D."/>
            <person name="Chain P.S."/>
        </authorList>
    </citation>
    <scope>NUCLEOTIDE SEQUENCE [LARGE SCALE GENOMIC DNA]</scope>
    <source>
        <strain evidence="6">ATCC 14581 / DSM 32 / JCM 2506 / NBRC 15308 / NCIMB 9376 / NCTC 10342 / NRRL B-14308 / VKM B-512</strain>
    </source>
</reference>
<dbReference type="RefSeq" id="WP_013056013.1">
    <property type="nucleotide sequence ID" value="NZ_BCVB01000003.1"/>
</dbReference>
<evidence type="ECO:0000256" key="1">
    <source>
        <dbReference type="ARBA" id="ARBA00004141"/>
    </source>
</evidence>
<dbReference type="InterPro" id="IPR007300">
    <property type="entry name" value="CidB/LrgB"/>
</dbReference>
<gene>
    <name evidence="5" type="ORF">BG04_3599</name>
</gene>
<evidence type="ECO:0000313" key="6">
    <source>
        <dbReference type="Proteomes" id="UP000031829"/>
    </source>
</evidence>